<feature type="domain" description="C2H2-type" evidence="15">
    <location>
        <begin position="127"/>
        <end position="156"/>
    </location>
</feature>
<keyword evidence="11" id="KW-0539">Nucleus</keyword>
<dbReference type="GeneID" id="100144672"/>
<dbReference type="PANTHER" id="PTHR46179:SF1">
    <property type="entry name" value="TRANSCRIPTION FACTOR IIIA"/>
    <property type="match status" value="1"/>
</dbReference>
<dbReference type="Pfam" id="PF00096">
    <property type="entry name" value="zf-C2H2"/>
    <property type="match status" value="3"/>
</dbReference>
<dbReference type="Gene3D" id="3.30.160.60">
    <property type="entry name" value="Classic Zinc Finger"/>
    <property type="match status" value="9"/>
</dbReference>
<dbReference type="GO" id="GO:0042254">
    <property type="term" value="P:ribosome biogenesis"/>
    <property type="evidence" value="ECO:0007669"/>
    <property type="project" value="UniProtKB-KW"/>
</dbReference>
<evidence type="ECO:0000256" key="6">
    <source>
        <dbReference type="ARBA" id="ARBA00022833"/>
    </source>
</evidence>
<dbReference type="Pfam" id="PF22110">
    <property type="entry name" value="TFIIIA_zf-C2H2"/>
    <property type="match status" value="1"/>
</dbReference>
<dbReference type="PROSITE" id="PS00028">
    <property type="entry name" value="ZINC_FINGER_C2H2_1"/>
    <property type="match status" value="7"/>
</dbReference>
<comment type="subcellular location">
    <subcellularLocation>
        <location evidence="1">Nucleus</location>
    </subcellularLocation>
</comment>
<dbReference type="Reactome" id="R-XTR-76061">
    <property type="pathway name" value="RNA Polymerase III Transcription Initiation From Type 1 Promoter"/>
</dbReference>
<dbReference type="GO" id="GO:0005634">
    <property type="term" value="C:nucleus"/>
    <property type="evidence" value="ECO:0000318"/>
    <property type="project" value="GO_Central"/>
</dbReference>
<accession>A0A6I8PU46</accession>
<organism evidence="16">
    <name type="scientific">Xenopus tropicalis</name>
    <name type="common">Western clawed frog</name>
    <name type="synonym">Silurana tropicalis</name>
    <dbReference type="NCBI Taxonomy" id="8364"/>
    <lineage>
        <taxon>Eukaryota</taxon>
        <taxon>Metazoa</taxon>
        <taxon>Chordata</taxon>
        <taxon>Craniata</taxon>
        <taxon>Vertebrata</taxon>
        <taxon>Euteleostomi</taxon>
        <taxon>Amphibia</taxon>
        <taxon>Batrachia</taxon>
        <taxon>Anura</taxon>
        <taxon>Pipoidea</taxon>
        <taxon>Pipidae</taxon>
        <taxon>Xenopodinae</taxon>
        <taxon>Xenopus</taxon>
        <taxon>Silurana</taxon>
    </lineage>
</organism>
<dbReference type="FunFam" id="3.30.160.60:FF:001347">
    <property type="entry name" value="Transcription factor IIIA"/>
    <property type="match status" value="1"/>
</dbReference>
<evidence type="ECO:0000256" key="1">
    <source>
        <dbReference type="ARBA" id="ARBA00004123"/>
    </source>
</evidence>
<dbReference type="FunFam" id="3.30.160.60:FF:001102">
    <property type="entry name" value="Transcription factor IIIA"/>
    <property type="match status" value="1"/>
</dbReference>
<dbReference type="FunFam" id="3.30.160.60:FF:001998">
    <property type="entry name" value="Transcription factor IIIA"/>
    <property type="match status" value="1"/>
</dbReference>
<dbReference type="SUPFAM" id="SSF57667">
    <property type="entry name" value="beta-beta-alpha zinc fingers"/>
    <property type="match status" value="6"/>
</dbReference>
<dbReference type="CTD" id="2971"/>
<evidence type="ECO:0000259" key="15">
    <source>
        <dbReference type="PROSITE" id="PS50157"/>
    </source>
</evidence>
<feature type="domain" description="C2H2-type" evidence="15">
    <location>
        <begin position="243"/>
        <end position="273"/>
    </location>
</feature>
<feature type="compositionally biased region" description="Basic and acidic residues" evidence="14">
    <location>
        <begin position="296"/>
        <end position="310"/>
    </location>
</feature>
<gene>
    <name evidence="16 18 19" type="primary">gtf3a</name>
</gene>
<keyword evidence="10" id="KW-0804">Transcription</keyword>
<dbReference type="Proteomes" id="UP000008143">
    <property type="component" value="Chromosome 2"/>
</dbReference>
<keyword evidence="2" id="KW-0690">Ribosome biogenesis</keyword>
<evidence type="ECO:0000313" key="17">
    <source>
        <dbReference type="Proteomes" id="UP000008143"/>
    </source>
</evidence>
<dbReference type="GeneTree" id="ENSGT00940000155647"/>
<keyword evidence="8" id="KW-0805">Transcription regulation</keyword>
<evidence type="ECO:0000256" key="10">
    <source>
        <dbReference type="ARBA" id="ARBA00023163"/>
    </source>
</evidence>
<dbReference type="KEGG" id="xtr:100144672"/>
<evidence type="ECO:0000256" key="3">
    <source>
        <dbReference type="ARBA" id="ARBA00022723"/>
    </source>
</evidence>
<feature type="domain" description="C2H2-type" evidence="15">
    <location>
        <begin position="35"/>
        <end position="64"/>
    </location>
</feature>
<reference evidence="18" key="3">
    <citation type="submission" date="2025-04" db="UniProtKB">
        <authorList>
            <consortium name="RefSeq"/>
        </authorList>
    </citation>
    <scope>IDENTIFICATION</scope>
    <source>
        <strain evidence="18">Nigerian</strain>
        <tissue evidence="18">Liver and blood</tissue>
    </source>
</reference>
<dbReference type="Bgee" id="ENSXETG00000032930">
    <property type="expression patterns" value="Expressed in ovary and 15 other cell types or tissues"/>
</dbReference>
<dbReference type="GO" id="GO:0003677">
    <property type="term" value="F:DNA binding"/>
    <property type="evidence" value="ECO:0007669"/>
    <property type="project" value="UniProtKB-KW"/>
</dbReference>
<dbReference type="Xenbase" id="XB-GENE-979623">
    <property type="gene designation" value="gtf3a"/>
</dbReference>
<name>A0A6I8PU46_XENTR</name>
<evidence type="ECO:0000256" key="8">
    <source>
        <dbReference type="ARBA" id="ARBA00023015"/>
    </source>
</evidence>
<evidence type="ECO:0000313" key="18">
    <source>
        <dbReference type="RefSeq" id="XP_002941582.2"/>
    </source>
</evidence>
<evidence type="ECO:0000256" key="11">
    <source>
        <dbReference type="ARBA" id="ARBA00023242"/>
    </source>
</evidence>
<feature type="domain" description="C2H2-type" evidence="15">
    <location>
        <begin position="274"/>
        <end position="303"/>
    </location>
</feature>
<keyword evidence="3" id="KW-0479">Metal-binding</keyword>
<feature type="region of interest" description="Disordered" evidence="14">
    <location>
        <begin position="296"/>
        <end position="366"/>
    </location>
</feature>
<dbReference type="PROSITE" id="PS50157">
    <property type="entry name" value="ZINC_FINGER_C2H2_2"/>
    <property type="match status" value="7"/>
</dbReference>
<dbReference type="PANTHER" id="PTHR46179">
    <property type="entry name" value="ZINC FINGER PROTEIN"/>
    <property type="match status" value="1"/>
</dbReference>
<dbReference type="GO" id="GO:0003723">
    <property type="term" value="F:RNA binding"/>
    <property type="evidence" value="ECO:0007669"/>
    <property type="project" value="UniProtKB-KW"/>
</dbReference>
<dbReference type="InterPro" id="IPR013087">
    <property type="entry name" value="Znf_C2H2_type"/>
</dbReference>
<feature type="domain" description="C2H2-type" evidence="15">
    <location>
        <begin position="65"/>
        <end position="94"/>
    </location>
</feature>
<evidence type="ECO:0000256" key="4">
    <source>
        <dbReference type="ARBA" id="ARBA00022737"/>
    </source>
</evidence>
<evidence type="ECO:0000256" key="13">
    <source>
        <dbReference type="PROSITE-ProRule" id="PRU00042"/>
    </source>
</evidence>
<keyword evidence="5 13" id="KW-0863">Zinc-finger</keyword>
<dbReference type="InterPro" id="IPR051061">
    <property type="entry name" value="Zinc_finger_trans_reg"/>
</dbReference>
<dbReference type="AGR" id="Xenbase:XB-GENE-979623"/>
<feature type="domain" description="C2H2-type" evidence="15">
    <location>
        <begin position="214"/>
        <end position="241"/>
    </location>
</feature>
<protein>
    <recommendedName>
        <fullName evidence="12">Transcription factor IIIA</fullName>
    </recommendedName>
</protein>
<evidence type="ECO:0000256" key="5">
    <source>
        <dbReference type="ARBA" id="ARBA00022771"/>
    </source>
</evidence>
<evidence type="ECO:0000256" key="2">
    <source>
        <dbReference type="ARBA" id="ARBA00022517"/>
    </source>
</evidence>
<sequence length="366" mass="41785">MAAAGASLTQRVAEGSAGADGAMGEKALPLVYKRYICSYADCNAAYNKNWKLQAHMCKHTGAKPFHCKAEGCDKEFTRLYHLTRHSLSHSGEKNVKCESEGCDLKFCTKEIMKKHFNRFHSPSSCIYVCHFENCGKMFKKHNQLKVHQFTHTQQLPYKCTHEGCDMRFNVPSRLKRHEKVHAGYPCKKDDTCLFVGKTWTLYLKHVAECHQEPLVCDVCKRKFKHKDILKDHKKIHERERTVYRCPRDGCDRTYTTAFNLQNHVLVFHEEQKPFACEHAGCGKTFAMKQSLERHSVVHDPEKRKLKEKCPRPKRSLASHLSGYKPPKGKKQTAADKGTGKTGSCGKDKPSDTEKNGSLVLEKLTLQ</sequence>
<proteinExistence type="predicted"/>
<dbReference type="SMART" id="SM00355">
    <property type="entry name" value="ZnF_C2H2"/>
    <property type="match status" value="9"/>
</dbReference>
<feature type="compositionally biased region" description="Basic and acidic residues" evidence="14">
    <location>
        <begin position="345"/>
        <end position="354"/>
    </location>
</feature>
<dbReference type="InterPro" id="IPR036236">
    <property type="entry name" value="Znf_C2H2_sf"/>
</dbReference>
<dbReference type="AlphaFoldDB" id="A0A6I8PU46"/>
<feature type="domain" description="C2H2-type" evidence="15">
    <location>
        <begin position="157"/>
        <end position="183"/>
    </location>
</feature>
<evidence type="ECO:0000313" key="16">
    <source>
        <dbReference type="Ensembl" id="ENSXETP00000058557"/>
    </source>
</evidence>
<dbReference type="FunFam" id="3.30.160.60:FF:003303">
    <property type="entry name" value="Transcription factor IIIA"/>
    <property type="match status" value="1"/>
</dbReference>
<dbReference type="GO" id="GO:0008270">
    <property type="term" value="F:zinc ion binding"/>
    <property type="evidence" value="ECO:0007669"/>
    <property type="project" value="UniProtKB-KW"/>
</dbReference>
<keyword evidence="6" id="KW-0862">Zinc</keyword>
<reference evidence="16" key="2">
    <citation type="submission" date="2020-05" db="UniProtKB">
        <authorList>
            <consortium name="Ensembl"/>
        </authorList>
    </citation>
    <scope>IDENTIFICATION</scope>
</reference>
<evidence type="ECO:0000313" key="19">
    <source>
        <dbReference type="Xenbase" id="XB-GENE-979623"/>
    </source>
</evidence>
<dbReference type="OMA" id="KVFRDSW"/>
<dbReference type="FunFam" id="3.30.160.60:FF:003503">
    <property type="entry name" value="Zinc finger protein, putative"/>
    <property type="match status" value="1"/>
</dbReference>
<keyword evidence="9" id="KW-0238">DNA-binding</keyword>
<dbReference type="OrthoDB" id="2687452at2759"/>
<keyword evidence="4" id="KW-0677">Repeat</keyword>
<evidence type="ECO:0000256" key="7">
    <source>
        <dbReference type="ARBA" id="ARBA00022884"/>
    </source>
</evidence>
<evidence type="ECO:0000256" key="14">
    <source>
        <dbReference type="SAM" id="MobiDB-lite"/>
    </source>
</evidence>
<dbReference type="FunFam" id="3.30.160.60:FF:001572">
    <property type="entry name" value="General transcription factor IIIA"/>
    <property type="match status" value="1"/>
</dbReference>
<dbReference type="Ensembl" id="ENSXETT00000060949">
    <property type="protein sequence ID" value="ENSXETP00000058557"/>
    <property type="gene ID" value="ENSXETG00000032930"/>
</dbReference>
<reference evidence="16" key="1">
    <citation type="journal article" date="2010" name="Science">
        <title>The genome of the Western clawed frog Xenopus tropicalis.</title>
        <authorList>
            <person name="Hellsten U."/>
            <person name="Harland R.M."/>
            <person name="Gilchrist M.J."/>
            <person name="Hendrix D."/>
            <person name="Jurka J."/>
            <person name="Kapitonov V."/>
            <person name="Ovcharenko I."/>
            <person name="Putnam N.H."/>
            <person name="Shu S."/>
            <person name="Taher L."/>
            <person name="Blitz I.L."/>
            <person name="Blumberg B."/>
            <person name="Dichmann D.S."/>
            <person name="Dubchak I."/>
            <person name="Amaya E."/>
            <person name="Detter J.C."/>
            <person name="Fletcher R."/>
            <person name="Gerhard D.S."/>
            <person name="Goodstein D."/>
            <person name="Graves T."/>
            <person name="Grigoriev I.V."/>
            <person name="Grimwood J."/>
            <person name="Kawashima T."/>
            <person name="Lindquist E."/>
            <person name="Lucas S.M."/>
            <person name="Mead P.E."/>
            <person name="Mitros T."/>
            <person name="Ogino H."/>
            <person name="Ohta Y."/>
            <person name="Poliakov A.V."/>
            <person name="Pollet N."/>
            <person name="Robert J."/>
            <person name="Salamov A."/>
            <person name="Sater A.K."/>
            <person name="Schmutz J."/>
            <person name="Terry A."/>
            <person name="Vize P.D."/>
            <person name="Warren W.C."/>
            <person name="Wells D."/>
            <person name="Wills A."/>
            <person name="Wilson R.K."/>
            <person name="Zimmerman L.B."/>
            <person name="Zorn A.M."/>
            <person name="Grainger R."/>
            <person name="Grammer T."/>
            <person name="Khokha M.K."/>
            <person name="Richardson P.M."/>
            <person name="Rokhsar D.S."/>
        </authorList>
    </citation>
    <scope>NUCLEOTIDE SEQUENCE [LARGE SCALE GENOMIC DNA]</scope>
    <source>
        <strain evidence="16">Nigerian</strain>
    </source>
</reference>
<evidence type="ECO:0000256" key="12">
    <source>
        <dbReference type="ARBA" id="ARBA00040434"/>
    </source>
</evidence>
<keyword evidence="17" id="KW-1185">Reference proteome</keyword>
<evidence type="ECO:0000256" key="9">
    <source>
        <dbReference type="ARBA" id="ARBA00023125"/>
    </source>
</evidence>
<dbReference type="RefSeq" id="XP_002941582.2">
    <property type="nucleotide sequence ID" value="XM_002941536.5"/>
</dbReference>
<dbReference type="InterPro" id="IPR054599">
    <property type="entry name" value="TFIIIA_Zfn-C2H2"/>
</dbReference>
<keyword evidence="7" id="KW-0694">RNA-binding</keyword>